<evidence type="ECO:0000256" key="4">
    <source>
        <dbReference type="ARBA" id="ARBA00022617"/>
    </source>
</evidence>
<dbReference type="PANTHER" id="PTHR24305:SF187">
    <property type="entry name" value="P450, PUTATIVE (EUROFUNG)-RELATED"/>
    <property type="match status" value="1"/>
</dbReference>
<dbReference type="HOGENOM" id="CLU_001570_14_10_1"/>
<keyword evidence="9 12" id="KW-0408">Iron</keyword>
<evidence type="ECO:0000313" key="14">
    <source>
        <dbReference type="EMBL" id="KIW13029.1"/>
    </source>
</evidence>
<evidence type="ECO:0000256" key="6">
    <source>
        <dbReference type="ARBA" id="ARBA00022723"/>
    </source>
</evidence>
<evidence type="ECO:0000256" key="9">
    <source>
        <dbReference type="ARBA" id="ARBA00023004"/>
    </source>
</evidence>
<dbReference type="STRING" id="91928.A0A0D2BPM7"/>
<dbReference type="CDD" id="cd11061">
    <property type="entry name" value="CYP67-like"/>
    <property type="match status" value="1"/>
</dbReference>
<evidence type="ECO:0000256" key="1">
    <source>
        <dbReference type="ARBA" id="ARBA00001971"/>
    </source>
</evidence>
<dbReference type="SUPFAM" id="SSF48264">
    <property type="entry name" value="Cytochrome P450"/>
    <property type="match status" value="1"/>
</dbReference>
<dbReference type="AlphaFoldDB" id="A0A0D2BPM7"/>
<dbReference type="InterPro" id="IPR050121">
    <property type="entry name" value="Cytochrome_P450_monoxygenase"/>
</dbReference>
<comment type="cofactor">
    <cofactor evidence="1 12">
        <name>heme</name>
        <dbReference type="ChEBI" id="CHEBI:30413"/>
    </cofactor>
</comment>
<gene>
    <name evidence="14" type="ORF">PV08_08216</name>
</gene>
<evidence type="ECO:0000313" key="15">
    <source>
        <dbReference type="Proteomes" id="UP000053328"/>
    </source>
</evidence>
<keyword evidence="6 12" id="KW-0479">Metal-binding</keyword>
<evidence type="ECO:0000256" key="7">
    <source>
        <dbReference type="ARBA" id="ARBA00022989"/>
    </source>
</evidence>
<keyword evidence="4 12" id="KW-0349">Heme</keyword>
<dbReference type="GO" id="GO:0016020">
    <property type="term" value="C:membrane"/>
    <property type="evidence" value="ECO:0007669"/>
    <property type="project" value="UniProtKB-SubCell"/>
</dbReference>
<feature type="transmembrane region" description="Helical" evidence="13">
    <location>
        <begin position="58"/>
        <end position="82"/>
    </location>
</feature>
<dbReference type="InterPro" id="IPR001128">
    <property type="entry name" value="Cyt_P450"/>
</dbReference>
<dbReference type="PANTHER" id="PTHR24305">
    <property type="entry name" value="CYTOCHROME P450"/>
    <property type="match status" value="1"/>
</dbReference>
<evidence type="ECO:0000256" key="3">
    <source>
        <dbReference type="ARBA" id="ARBA00010617"/>
    </source>
</evidence>
<dbReference type="PRINTS" id="PR00385">
    <property type="entry name" value="P450"/>
</dbReference>
<dbReference type="GO" id="GO:0016705">
    <property type="term" value="F:oxidoreductase activity, acting on paired donors, with incorporation or reduction of molecular oxygen"/>
    <property type="evidence" value="ECO:0007669"/>
    <property type="project" value="InterPro"/>
</dbReference>
<feature type="transmembrane region" description="Helical" evidence="13">
    <location>
        <begin position="6"/>
        <end position="22"/>
    </location>
</feature>
<keyword evidence="7 13" id="KW-1133">Transmembrane helix</keyword>
<keyword evidence="8" id="KW-0560">Oxidoreductase</keyword>
<dbReference type="Pfam" id="PF00067">
    <property type="entry name" value="p450"/>
    <property type="match status" value="1"/>
</dbReference>
<feature type="transmembrane region" description="Helical" evidence="13">
    <location>
        <begin position="34"/>
        <end position="52"/>
    </location>
</feature>
<comment type="subcellular location">
    <subcellularLocation>
        <location evidence="2">Membrane</location>
    </subcellularLocation>
</comment>
<keyword evidence="11 13" id="KW-0472">Membrane</keyword>
<keyword evidence="15" id="KW-1185">Reference proteome</keyword>
<reference evidence="14 15" key="1">
    <citation type="submission" date="2015-01" db="EMBL/GenBank/DDBJ databases">
        <title>The Genome Sequence of Exophiala spinifera CBS89968.</title>
        <authorList>
            <consortium name="The Broad Institute Genomics Platform"/>
            <person name="Cuomo C."/>
            <person name="de Hoog S."/>
            <person name="Gorbushina A."/>
            <person name="Stielow B."/>
            <person name="Teixiera M."/>
            <person name="Abouelleil A."/>
            <person name="Chapman S.B."/>
            <person name="Priest M."/>
            <person name="Young S.K."/>
            <person name="Wortman J."/>
            <person name="Nusbaum C."/>
            <person name="Birren B."/>
        </authorList>
    </citation>
    <scope>NUCLEOTIDE SEQUENCE [LARGE SCALE GENOMIC DNA]</scope>
    <source>
        <strain evidence="14 15">CBS 89968</strain>
    </source>
</reference>
<dbReference type="FunFam" id="1.10.630.10:FF:000063">
    <property type="entry name" value="Cytochrome P450 monooxygenase"/>
    <property type="match status" value="1"/>
</dbReference>
<dbReference type="InterPro" id="IPR002401">
    <property type="entry name" value="Cyt_P450_E_grp-I"/>
</dbReference>
<evidence type="ECO:0000256" key="11">
    <source>
        <dbReference type="ARBA" id="ARBA00023136"/>
    </source>
</evidence>
<dbReference type="EMBL" id="KN847497">
    <property type="protein sequence ID" value="KIW13029.1"/>
    <property type="molecule type" value="Genomic_DNA"/>
</dbReference>
<dbReference type="PRINTS" id="PR00463">
    <property type="entry name" value="EP450I"/>
</dbReference>
<dbReference type="InterPro" id="IPR036396">
    <property type="entry name" value="Cyt_P450_sf"/>
</dbReference>
<evidence type="ECO:0000256" key="10">
    <source>
        <dbReference type="ARBA" id="ARBA00023033"/>
    </source>
</evidence>
<dbReference type="GO" id="GO:0005506">
    <property type="term" value="F:iron ion binding"/>
    <property type="evidence" value="ECO:0007669"/>
    <property type="project" value="InterPro"/>
</dbReference>
<feature type="binding site" description="axial binding residue" evidence="12">
    <location>
        <position position="503"/>
    </location>
    <ligand>
        <name>heme</name>
        <dbReference type="ChEBI" id="CHEBI:30413"/>
    </ligand>
    <ligandPart>
        <name>Fe</name>
        <dbReference type="ChEBI" id="CHEBI:18248"/>
    </ligandPart>
</feature>
<dbReference type="RefSeq" id="XP_016233245.1">
    <property type="nucleotide sequence ID" value="XM_016382542.1"/>
</dbReference>
<evidence type="ECO:0000256" key="12">
    <source>
        <dbReference type="PIRSR" id="PIRSR602401-1"/>
    </source>
</evidence>
<dbReference type="VEuPathDB" id="FungiDB:PV08_08216"/>
<protein>
    <submittedName>
        <fullName evidence="14">Uncharacterized protein</fullName>
    </submittedName>
</protein>
<dbReference type="GeneID" id="27335299"/>
<name>A0A0D2BPM7_9EURO</name>
<evidence type="ECO:0000256" key="13">
    <source>
        <dbReference type="SAM" id="Phobius"/>
    </source>
</evidence>
<organism evidence="14 15">
    <name type="scientific">Exophiala spinifera</name>
    <dbReference type="NCBI Taxonomy" id="91928"/>
    <lineage>
        <taxon>Eukaryota</taxon>
        <taxon>Fungi</taxon>
        <taxon>Dikarya</taxon>
        <taxon>Ascomycota</taxon>
        <taxon>Pezizomycotina</taxon>
        <taxon>Eurotiomycetes</taxon>
        <taxon>Chaetothyriomycetidae</taxon>
        <taxon>Chaetothyriales</taxon>
        <taxon>Herpotrichiellaceae</taxon>
        <taxon>Exophiala</taxon>
    </lineage>
</organism>
<evidence type="ECO:0000256" key="5">
    <source>
        <dbReference type="ARBA" id="ARBA00022692"/>
    </source>
</evidence>
<dbReference type="Proteomes" id="UP000053328">
    <property type="component" value="Unassembled WGS sequence"/>
</dbReference>
<dbReference type="OrthoDB" id="6692864at2759"/>
<dbReference type="Gene3D" id="1.10.630.10">
    <property type="entry name" value="Cytochrome P450"/>
    <property type="match status" value="1"/>
</dbReference>
<keyword evidence="5 13" id="KW-0812">Transmembrane</keyword>
<proteinExistence type="inferred from homology"/>
<comment type="similarity">
    <text evidence="3">Belongs to the cytochrome P450 family.</text>
</comment>
<dbReference type="GO" id="GO:0004497">
    <property type="term" value="F:monooxygenase activity"/>
    <property type="evidence" value="ECO:0007669"/>
    <property type="project" value="UniProtKB-KW"/>
</dbReference>
<sequence length="562" mass="62883">MDGAGLPFYAAAAGVLSHWFYFIRGEHHVQGPLLLRLALVLPCLLLGGLWSYGGLDAISAGTLTLKCVSLYYAALWTSILVYRIFFHRLRRFPGPFMFKTSKLWHVYKLAPNSDNYKQLDALHRQYGDFVRTGKFTTFGLLETVTNRYVSGPCEVSIFDPNAVPILLGPGTKCTKAPWYDANLPYISMHTLRDKSAHDKRRRIWDRGFNAKALRQYEDRILRYSKELLRQISSRSGQTLNASKFFHFYSFDVMGDIAFGKSFGMLETGKSNDALNLLAEGMKPLGVLTPAPWIFCVLTSIPGLSAGFKTFVAWCAEQIQQRKKMEMEVPDVMSWIIDAAAQASPNEREKEEQLLESDSRLIIVAGSDTTAATLTYAFYRLAQNPEHVTKLRAELDPLRGSDGEYNFKDLQTADYLNGVINETLRLHPPVPSGTLRVTPPEGIMVGQTFIPGDVTVVSPTYTVGRLESAFERATEFVPERWYSAPGMIKNKNAFAPFALGPYSCIGKQLALMELRSVIALLVTGFNVYFAPGESGSRLINDSKDFFTITISDLDLVFAPRKTT</sequence>
<dbReference type="GO" id="GO:1902181">
    <property type="term" value="P:verruculogen biosynthetic process"/>
    <property type="evidence" value="ECO:0007669"/>
    <property type="project" value="UniProtKB-ARBA"/>
</dbReference>
<evidence type="ECO:0000256" key="8">
    <source>
        <dbReference type="ARBA" id="ARBA00023002"/>
    </source>
</evidence>
<dbReference type="GO" id="GO:0020037">
    <property type="term" value="F:heme binding"/>
    <property type="evidence" value="ECO:0007669"/>
    <property type="project" value="InterPro"/>
</dbReference>
<accession>A0A0D2BPM7</accession>
<evidence type="ECO:0000256" key="2">
    <source>
        <dbReference type="ARBA" id="ARBA00004370"/>
    </source>
</evidence>
<keyword evidence="10" id="KW-0503">Monooxygenase</keyword>